<dbReference type="EMBL" id="WKJJ01000008">
    <property type="protein sequence ID" value="MRV72748.1"/>
    <property type="molecule type" value="Genomic_DNA"/>
</dbReference>
<dbReference type="AlphaFoldDB" id="A0A7X2IN17"/>
<feature type="transmembrane region" description="Helical" evidence="6">
    <location>
        <begin position="379"/>
        <end position="398"/>
    </location>
</feature>
<gene>
    <name evidence="7" type="ORF">GJ700_13625</name>
</gene>
<dbReference type="InterPro" id="IPR011701">
    <property type="entry name" value="MFS"/>
</dbReference>
<dbReference type="GO" id="GO:0005886">
    <property type="term" value="C:plasma membrane"/>
    <property type="evidence" value="ECO:0007669"/>
    <property type="project" value="UniProtKB-SubCell"/>
</dbReference>
<reference evidence="7 8" key="1">
    <citation type="submission" date="2019-11" db="EMBL/GenBank/DDBJ databases">
        <title>Novel species isolated from a subtropical stream in China.</title>
        <authorList>
            <person name="Lu H."/>
        </authorList>
    </citation>
    <scope>NUCLEOTIDE SEQUENCE [LARGE SCALE GENOMIC DNA]</scope>
    <source>
        <strain evidence="7 8">FT92W</strain>
    </source>
</reference>
<comment type="subcellular location">
    <subcellularLocation>
        <location evidence="1">Cell membrane</location>
        <topology evidence="1">Multi-pass membrane protein</topology>
    </subcellularLocation>
</comment>
<evidence type="ECO:0000256" key="1">
    <source>
        <dbReference type="ARBA" id="ARBA00004651"/>
    </source>
</evidence>
<keyword evidence="5 6" id="KW-0472">Membrane</keyword>
<evidence type="ECO:0000313" key="8">
    <source>
        <dbReference type="Proteomes" id="UP000446768"/>
    </source>
</evidence>
<accession>A0A7X2IN17</accession>
<evidence type="ECO:0000256" key="2">
    <source>
        <dbReference type="ARBA" id="ARBA00022475"/>
    </source>
</evidence>
<feature type="transmembrane region" description="Helical" evidence="6">
    <location>
        <begin position="107"/>
        <end position="129"/>
    </location>
</feature>
<dbReference type="CDD" id="cd06173">
    <property type="entry name" value="MFS_MefA_like"/>
    <property type="match status" value="1"/>
</dbReference>
<evidence type="ECO:0000256" key="4">
    <source>
        <dbReference type="ARBA" id="ARBA00022989"/>
    </source>
</evidence>
<feature type="transmembrane region" description="Helical" evidence="6">
    <location>
        <begin position="251"/>
        <end position="270"/>
    </location>
</feature>
<feature type="transmembrane region" description="Helical" evidence="6">
    <location>
        <begin position="356"/>
        <end position="373"/>
    </location>
</feature>
<evidence type="ECO:0000313" key="7">
    <source>
        <dbReference type="EMBL" id="MRV72748.1"/>
    </source>
</evidence>
<dbReference type="Proteomes" id="UP000446768">
    <property type="component" value="Unassembled WGS sequence"/>
</dbReference>
<keyword evidence="4 6" id="KW-1133">Transmembrane helix</keyword>
<evidence type="ECO:0000256" key="3">
    <source>
        <dbReference type="ARBA" id="ARBA00022692"/>
    </source>
</evidence>
<dbReference type="PANTHER" id="PTHR23513">
    <property type="entry name" value="INTEGRAL MEMBRANE EFFLUX PROTEIN-RELATED"/>
    <property type="match status" value="1"/>
</dbReference>
<sequence length="408" mass="43835">MLRNAAFLRYWFSSILNSFGAQVSALAVPLCSAILLQATPGQMSLVATCQALPALLFSLPAGVWLDRRRKLPILLACQVIQGLCLASIPLAWWLGILSMPWLYASTLVFHTCNVIGGGAEQIFVMLVVGRDKLIDAQSKFTMTDSASRLIAPGLAGLLIQWLTAPYAVLANAASFLLSAWNLRQTNVTEPAPQPSEKHPLREIREGFVFIWNTPLLRTLAWSIGLWHMLYYGFAALQILLATRELGMTPGLLGVAQMLGGLGMLASSMLVKPMTRRFGAGKTMLTGIAATVLGGFVLQATIPANWFGQPLASAAAYALLVFVYDCGVMLFFIPYLSMRAHATPDAYMGRIISTMRFLTVATAPLGALAAGAIADRYGVRTGLACVGACGMLLTAAMIASPHIRSVRPD</sequence>
<dbReference type="Pfam" id="PF07690">
    <property type="entry name" value="MFS_1"/>
    <property type="match status" value="1"/>
</dbReference>
<dbReference type="GO" id="GO:0022857">
    <property type="term" value="F:transmembrane transporter activity"/>
    <property type="evidence" value="ECO:0007669"/>
    <property type="project" value="InterPro"/>
</dbReference>
<name>A0A7X2IN17_9BURK</name>
<dbReference type="PANTHER" id="PTHR23513:SF6">
    <property type="entry name" value="MAJOR FACILITATOR SUPERFAMILY ASSOCIATED DOMAIN-CONTAINING PROTEIN"/>
    <property type="match status" value="1"/>
</dbReference>
<feature type="transmembrane region" description="Helical" evidence="6">
    <location>
        <begin position="282"/>
        <end position="301"/>
    </location>
</feature>
<evidence type="ECO:0000256" key="6">
    <source>
        <dbReference type="SAM" id="Phobius"/>
    </source>
</evidence>
<feature type="transmembrane region" description="Helical" evidence="6">
    <location>
        <begin position="219"/>
        <end position="239"/>
    </location>
</feature>
<organism evidence="7 8">
    <name type="scientific">Pseudoduganella rivuli</name>
    <dbReference type="NCBI Taxonomy" id="2666085"/>
    <lineage>
        <taxon>Bacteria</taxon>
        <taxon>Pseudomonadati</taxon>
        <taxon>Pseudomonadota</taxon>
        <taxon>Betaproteobacteria</taxon>
        <taxon>Burkholderiales</taxon>
        <taxon>Oxalobacteraceae</taxon>
        <taxon>Telluria group</taxon>
        <taxon>Pseudoduganella</taxon>
    </lineage>
</organism>
<protein>
    <submittedName>
        <fullName evidence="7">MFS transporter</fullName>
    </submittedName>
</protein>
<dbReference type="Gene3D" id="1.20.1250.20">
    <property type="entry name" value="MFS general substrate transporter like domains"/>
    <property type="match status" value="1"/>
</dbReference>
<keyword evidence="8" id="KW-1185">Reference proteome</keyword>
<feature type="transmembrane region" description="Helical" evidence="6">
    <location>
        <begin position="72"/>
        <end position="95"/>
    </location>
</feature>
<keyword evidence="3 6" id="KW-0812">Transmembrane</keyword>
<dbReference type="InterPro" id="IPR036259">
    <property type="entry name" value="MFS_trans_sf"/>
</dbReference>
<proteinExistence type="predicted"/>
<keyword evidence="2" id="KW-1003">Cell membrane</keyword>
<comment type="caution">
    <text evidence="7">The sequence shown here is derived from an EMBL/GenBank/DDBJ whole genome shotgun (WGS) entry which is preliminary data.</text>
</comment>
<evidence type="ECO:0000256" key="5">
    <source>
        <dbReference type="ARBA" id="ARBA00023136"/>
    </source>
</evidence>
<feature type="transmembrane region" description="Helical" evidence="6">
    <location>
        <begin position="43"/>
        <end position="65"/>
    </location>
</feature>
<dbReference type="SUPFAM" id="SSF103473">
    <property type="entry name" value="MFS general substrate transporter"/>
    <property type="match status" value="1"/>
</dbReference>
<feature type="transmembrane region" description="Helical" evidence="6">
    <location>
        <begin position="313"/>
        <end position="335"/>
    </location>
</feature>